<reference evidence="3 4" key="1">
    <citation type="submission" date="2017-04" db="EMBL/GenBank/DDBJ databases">
        <authorList>
            <person name="Afonso C.L."/>
            <person name="Miller P.J."/>
            <person name="Scott M.A."/>
            <person name="Spackman E."/>
            <person name="Goraichik I."/>
            <person name="Dimitrov K.M."/>
            <person name="Suarez D.L."/>
            <person name="Swayne D.E."/>
        </authorList>
    </citation>
    <scope>NUCLEOTIDE SEQUENCE [LARGE SCALE GENOMIC DNA]</scope>
    <source>
        <strain evidence="3 4">USBA 355</strain>
    </source>
</reference>
<sequence>MPSYDAGDGRRLSYLDAGPRDRPAGRPLVLLHGWGCDGGLFEGQLAALSGRRRVIAPDLRGHRHSWRAGDAPDIGLLADDLQALLAQLDGPAPVVLGWSMGALVAFELLRRRGSGALGGLVVLDMTPRVANDTDWKLGLLGGYRQSQAEKAAATIRAHWDYWVETFLPSVFAAGRAPDPALLERVGASMRGCDPAAMAALWRAISAADYRAILPSLDLPTLILRGAGSQLYGPETAEWLAGTIPGAELSVIERAGHAPHLEQPAAFDARLAAFLERL</sequence>
<protein>
    <submittedName>
        <fullName evidence="3">Pimeloyl-ACP methyl ester carboxylesterase</fullName>
    </submittedName>
</protein>
<evidence type="ECO:0000313" key="3">
    <source>
        <dbReference type="EMBL" id="SME92074.1"/>
    </source>
</evidence>
<dbReference type="Pfam" id="PF12697">
    <property type="entry name" value="Abhydrolase_6"/>
    <property type="match status" value="1"/>
</dbReference>
<dbReference type="STRING" id="560819.SAMN05428998_101466"/>
<feature type="domain" description="AB hydrolase-1" evidence="2">
    <location>
        <begin position="28"/>
        <end position="266"/>
    </location>
</feature>
<dbReference type="GO" id="GO:0016787">
    <property type="term" value="F:hydrolase activity"/>
    <property type="evidence" value="ECO:0007669"/>
    <property type="project" value="UniProtKB-KW"/>
</dbReference>
<dbReference type="PRINTS" id="PR00412">
    <property type="entry name" value="EPOXHYDRLASE"/>
</dbReference>
<dbReference type="PANTHER" id="PTHR43798:SF31">
    <property type="entry name" value="AB HYDROLASE SUPERFAMILY PROTEIN YCLE"/>
    <property type="match status" value="1"/>
</dbReference>
<dbReference type="Proteomes" id="UP000192917">
    <property type="component" value="Unassembled WGS sequence"/>
</dbReference>
<dbReference type="InterPro" id="IPR000073">
    <property type="entry name" value="AB_hydrolase_1"/>
</dbReference>
<dbReference type="EMBL" id="FWZX01000001">
    <property type="protein sequence ID" value="SME92074.1"/>
    <property type="molecule type" value="Genomic_DNA"/>
</dbReference>
<dbReference type="InterPro" id="IPR050266">
    <property type="entry name" value="AB_hydrolase_sf"/>
</dbReference>
<dbReference type="GO" id="GO:0016020">
    <property type="term" value="C:membrane"/>
    <property type="evidence" value="ECO:0007669"/>
    <property type="project" value="TreeGrafter"/>
</dbReference>
<keyword evidence="4" id="KW-1185">Reference proteome</keyword>
<evidence type="ECO:0000256" key="1">
    <source>
        <dbReference type="ARBA" id="ARBA00022801"/>
    </source>
</evidence>
<accession>A0A1Y6B4T5</accession>
<dbReference type="InterPro" id="IPR000639">
    <property type="entry name" value="Epox_hydrolase-like"/>
</dbReference>
<dbReference type="SUPFAM" id="SSF53474">
    <property type="entry name" value="alpha/beta-Hydrolases"/>
    <property type="match status" value="1"/>
</dbReference>
<name>A0A1Y6B4T5_9PROT</name>
<gene>
    <name evidence="3" type="ORF">SAMN05428998_101466</name>
</gene>
<dbReference type="RefSeq" id="WP_085120804.1">
    <property type="nucleotide sequence ID" value="NZ_FWZX01000001.1"/>
</dbReference>
<dbReference type="Gene3D" id="3.40.50.1820">
    <property type="entry name" value="alpha/beta hydrolase"/>
    <property type="match status" value="1"/>
</dbReference>
<evidence type="ECO:0000313" key="4">
    <source>
        <dbReference type="Proteomes" id="UP000192917"/>
    </source>
</evidence>
<keyword evidence="1" id="KW-0378">Hydrolase</keyword>
<organism evidence="3 4">
    <name type="scientific">Tistlia consotensis USBA 355</name>
    <dbReference type="NCBI Taxonomy" id="560819"/>
    <lineage>
        <taxon>Bacteria</taxon>
        <taxon>Pseudomonadati</taxon>
        <taxon>Pseudomonadota</taxon>
        <taxon>Alphaproteobacteria</taxon>
        <taxon>Rhodospirillales</taxon>
        <taxon>Rhodovibrionaceae</taxon>
        <taxon>Tistlia</taxon>
    </lineage>
</organism>
<dbReference type="PANTHER" id="PTHR43798">
    <property type="entry name" value="MONOACYLGLYCEROL LIPASE"/>
    <property type="match status" value="1"/>
</dbReference>
<dbReference type="AlphaFoldDB" id="A0A1Y6B4T5"/>
<dbReference type="InterPro" id="IPR029058">
    <property type="entry name" value="AB_hydrolase_fold"/>
</dbReference>
<evidence type="ECO:0000259" key="2">
    <source>
        <dbReference type="Pfam" id="PF12697"/>
    </source>
</evidence>
<proteinExistence type="predicted"/>